<dbReference type="Pfam" id="PF13244">
    <property type="entry name" value="MbhD"/>
    <property type="match status" value="1"/>
</dbReference>
<keyword evidence="9" id="KW-1185">Reference proteome</keyword>
<keyword evidence="5 6" id="KW-0472">Membrane</keyword>
<comment type="subcellular location">
    <subcellularLocation>
        <location evidence="1">Cell membrane</location>
        <topology evidence="1">Multi-pass membrane protein</topology>
    </subcellularLocation>
</comment>
<reference evidence="8 9" key="1">
    <citation type="submission" date="2017-04" db="EMBL/GenBank/DDBJ databases">
        <authorList>
            <person name="Afonso C.L."/>
            <person name="Miller P.J."/>
            <person name="Scott M.A."/>
            <person name="Spackman E."/>
            <person name="Goraichik I."/>
            <person name="Dimitrov K.M."/>
            <person name="Suarez D.L."/>
            <person name="Swayne D.E."/>
        </authorList>
    </citation>
    <scope>NUCLEOTIDE SEQUENCE [LARGE SCALE GENOMIC DNA]</scope>
    <source>
        <strain evidence="8 9">DSM 12816</strain>
    </source>
</reference>
<dbReference type="AlphaFoldDB" id="A0A1W2C4R3"/>
<dbReference type="STRING" id="1122930.SAMN02745168_2553"/>
<keyword evidence="4 6" id="KW-1133">Transmembrane helix</keyword>
<dbReference type="Proteomes" id="UP000192790">
    <property type="component" value="Unassembled WGS sequence"/>
</dbReference>
<dbReference type="OrthoDB" id="2085045at2"/>
<dbReference type="EMBL" id="FWXW01000007">
    <property type="protein sequence ID" value="SMC80133.1"/>
    <property type="molecule type" value="Genomic_DNA"/>
</dbReference>
<dbReference type="RefSeq" id="WP_084235229.1">
    <property type="nucleotide sequence ID" value="NZ_FWXW01000007.1"/>
</dbReference>
<evidence type="ECO:0000256" key="6">
    <source>
        <dbReference type="SAM" id="Phobius"/>
    </source>
</evidence>
<feature type="domain" description="MrpA C-terminal/MbhD" evidence="7">
    <location>
        <begin position="13"/>
        <end position="76"/>
    </location>
</feature>
<evidence type="ECO:0000313" key="9">
    <source>
        <dbReference type="Proteomes" id="UP000192790"/>
    </source>
</evidence>
<dbReference type="InterPro" id="IPR025383">
    <property type="entry name" value="MrpA_C/MbhD"/>
</dbReference>
<gene>
    <name evidence="8" type="ORF">SAMN02745168_2553</name>
</gene>
<evidence type="ECO:0000256" key="4">
    <source>
        <dbReference type="ARBA" id="ARBA00022989"/>
    </source>
</evidence>
<evidence type="ECO:0000256" key="2">
    <source>
        <dbReference type="ARBA" id="ARBA00022475"/>
    </source>
</evidence>
<sequence>MLHTILLTVLLLCILGTGIVAVIIPDLFSSVVLFGSFSFFVVLAYLMLSAPDVAFTEVVISVVSTAYFVTAVREFKKGER</sequence>
<keyword evidence="3 6" id="KW-0812">Transmembrane</keyword>
<evidence type="ECO:0000256" key="3">
    <source>
        <dbReference type="ARBA" id="ARBA00022692"/>
    </source>
</evidence>
<name>A0A1W2C4R3_9FIRM</name>
<dbReference type="GO" id="GO:0005886">
    <property type="term" value="C:plasma membrane"/>
    <property type="evidence" value="ECO:0007669"/>
    <property type="project" value="UniProtKB-SubCell"/>
</dbReference>
<proteinExistence type="predicted"/>
<accession>A0A1W2C4R3</accession>
<evidence type="ECO:0000256" key="5">
    <source>
        <dbReference type="ARBA" id="ARBA00023136"/>
    </source>
</evidence>
<keyword evidence="2" id="KW-1003">Cell membrane</keyword>
<evidence type="ECO:0000313" key="8">
    <source>
        <dbReference type="EMBL" id="SMC80133.1"/>
    </source>
</evidence>
<feature type="transmembrane region" description="Helical" evidence="6">
    <location>
        <begin position="31"/>
        <end position="48"/>
    </location>
</feature>
<organism evidence="8 9">
    <name type="scientific">Papillibacter cinnamivorans DSM 12816</name>
    <dbReference type="NCBI Taxonomy" id="1122930"/>
    <lineage>
        <taxon>Bacteria</taxon>
        <taxon>Bacillati</taxon>
        <taxon>Bacillota</taxon>
        <taxon>Clostridia</taxon>
        <taxon>Eubacteriales</taxon>
        <taxon>Oscillospiraceae</taxon>
        <taxon>Papillibacter</taxon>
    </lineage>
</organism>
<feature type="transmembrane region" description="Helical" evidence="6">
    <location>
        <begin position="54"/>
        <end position="72"/>
    </location>
</feature>
<evidence type="ECO:0000259" key="7">
    <source>
        <dbReference type="Pfam" id="PF13244"/>
    </source>
</evidence>
<feature type="transmembrane region" description="Helical" evidence="6">
    <location>
        <begin position="6"/>
        <end position="24"/>
    </location>
</feature>
<evidence type="ECO:0000256" key="1">
    <source>
        <dbReference type="ARBA" id="ARBA00004651"/>
    </source>
</evidence>
<protein>
    <recommendedName>
        <fullName evidence="7">MrpA C-terminal/MbhD domain-containing protein</fullName>
    </recommendedName>
</protein>